<dbReference type="EMBL" id="AP019514">
    <property type="protein sequence ID" value="BBI61632.1"/>
    <property type="molecule type" value="Genomic_DNA"/>
</dbReference>
<dbReference type="KEGG" id="hsr:HSBAA_29380"/>
<reference evidence="1 2" key="1">
    <citation type="journal article" date="2019" name="Microbiol. Resour. Announc.">
        <title>Complete Genome Sequence of Halomonas sulfidaeris Strain Esulfide1 Isolated from a Metal Sulfide Rock at a Depth of 2,200 Meters, Obtained Using Nanopore Sequencing.</title>
        <authorList>
            <person name="Saito M."/>
            <person name="Nishigata A."/>
            <person name="Galipon J."/>
            <person name="Arakawa K."/>
        </authorList>
    </citation>
    <scope>NUCLEOTIDE SEQUENCE [LARGE SCALE GENOMIC DNA]</scope>
    <source>
        <strain evidence="1 2">ATCC BAA-803</strain>
    </source>
</reference>
<proteinExistence type="predicted"/>
<dbReference type="Proteomes" id="UP000320231">
    <property type="component" value="Chromosome"/>
</dbReference>
<protein>
    <submittedName>
        <fullName evidence="1">Uncharacterized protein</fullName>
    </submittedName>
</protein>
<dbReference type="AlphaFoldDB" id="A0A455U676"/>
<evidence type="ECO:0000313" key="1">
    <source>
        <dbReference type="EMBL" id="BBI61632.1"/>
    </source>
</evidence>
<sequence>MNIIPVLLVGMLKTLLTQKLVTVVTIALVEEISTHTTNKVDDKLVAAMKEAAGVK</sequence>
<gene>
    <name evidence="1" type="ORF">HSBAA_29380</name>
</gene>
<name>A0A455U676_9GAMM</name>
<accession>A0A455U676</accession>
<organism evidence="1 2">
    <name type="scientific">Vreelandella sulfidaeris</name>
    <dbReference type="NCBI Taxonomy" id="115553"/>
    <lineage>
        <taxon>Bacteria</taxon>
        <taxon>Pseudomonadati</taxon>
        <taxon>Pseudomonadota</taxon>
        <taxon>Gammaproteobacteria</taxon>
        <taxon>Oceanospirillales</taxon>
        <taxon>Halomonadaceae</taxon>
        <taxon>Vreelandella</taxon>
    </lineage>
</organism>
<evidence type="ECO:0000313" key="2">
    <source>
        <dbReference type="Proteomes" id="UP000320231"/>
    </source>
</evidence>